<accession>U5DMW1</accession>
<evidence type="ECO:0000256" key="6">
    <source>
        <dbReference type="ARBA" id="ARBA00022738"/>
    </source>
</evidence>
<dbReference type="GO" id="GO:0015979">
    <property type="term" value="P:photosynthesis"/>
    <property type="evidence" value="ECO:0007669"/>
    <property type="project" value="UniProtKB-KW"/>
</dbReference>
<evidence type="ECO:0000256" key="5">
    <source>
        <dbReference type="ARBA" id="ARBA00022549"/>
    </source>
</evidence>
<comment type="caution">
    <text evidence="12">The sequence shown here is derived from an EMBL/GenBank/DDBJ whole genome shotgun (WGS) entry which is preliminary data.</text>
</comment>
<evidence type="ECO:0000256" key="7">
    <source>
        <dbReference type="ARBA" id="ARBA00022982"/>
    </source>
</evidence>
<sequence length="204" mass="22948">MSAVPPLSDRAKQLIPKARIVSFARWEGDLPPEAIARLQAADDAGRFLDDDDLEAIFDLSQGANWQNLERQSLLLAGRLRDTAAEIVAEAREQVLESFPGITEPGGGLHPKFRADACWRDFWHFLRCITYGTVGDRDDYLSQDGLHHMNLLYCELRVPLPAMIFGIQMLQQSATDRCSTEYEQSSLTRCARPLREALLAFKEGL</sequence>
<dbReference type="GO" id="GO:0030089">
    <property type="term" value="C:phycobilisome"/>
    <property type="evidence" value="ECO:0007669"/>
    <property type="project" value="UniProtKB-KW"/>
</dbReference>
<dbReference type="RefSeq" id="WP_022605792.1">
    <property type="nucleotide sequence ID" value="NZ_ASSJ01000035.1"/>
</dbReference>
<dbReference type="PANTHER" id="PTHR34011">
    <property type="entry name" value="PHYCOBILISOME 32.1 KDA LINKER POLYPEPTIDE, PHYCOCYANIN-ASSOCIATED, ROD 2-RELATED"/>
    <property type="match status" value="1"/>
</dbReference>
<dbReference type="PANTHER" id="PTHR34011:SF2">
    <property type="entry name" value="ALLOPHYCOCYANIN ALPHA CHAIN"/>
    <property type="match status" value="1"/>
</dbReference>
<keyword evidence="5" id="KW-0042">Antenna complex</keyword>
<dbReference type="Gene3D" id="1.10.490.20">
    <property type="entry name" value="Phycocyanins"/>
    <property type="match status" value="1"/>
</dbReference>
<evidence type="ECO:0000313" key="12">
    <source>
        <dbReference type="EMBL" id="ERN41954.1"/>
    </source>
</evidence>
<keyword evidence="8" id="KW-0157">Chromophore</keyword>
<dbReference type="AlphaFoldDB" id="U5DMW1"/>
<evidence type="ECO:0000256" key="4">
    <source>
        <dbReference type="ARBA" id="ARBA00022531"/>
    </source>
</evidence>
<evidence type="ECO:0000256" key="11">
    <source>
        <dbReference type="ARBA" id="ARBA00023307"/>
    </source>
</evidence>
<keyword evidence="11" id="KW-0089">Bile pigment</keyword>
<evidence type="ECO:0000256" key="3">
    <source>
        <dbReference type="ARBA" id="ARBA00022448"/>
    </source>
</evidence>
<keyword evidence="10" id="KW-0472">Membrane</keyword>
<evidence type="ECO:0000313" key="13">
    <source>
        <dbReference type="Proteomes" id="UP000016960"/>
    </source>
</evidence>
<dbReference type="InParanoid" id="U5DMW1"/>
<protein>
    <submittedName>
        <fullName evidence="12">Phycobilisome protein</fullName>
    </submittedName>
</protein>
<keyword evidence="9" id="KW-0793">Thylakoid</keyword>
<evidence type="ECO:0000256" key="8">
    <source>
        <dbReference type="ARBA" id="ARBA00022991"/>
    </source>
</evidence>
<dbReference type="InterPro" id="IPR009050">
    <property type="entry name" value="Globin-like_sf"/>
</dbReference>
<gene>
    <name evidence="12" type="ORF">KR51_00012800</name>
</gene>
<keyword evidence="13" id="KW-1185">Reference proteome</keyword>
<keyword evidence="7" id="KW-0249">Electron transport</keyword>
<organism evidence="12 13">
    <name type="scientific">Rubidibacter lacunae KORDI 51-2</name>
    <dbReference type="NCBI Taxonomy" id="582515"/>
    <lineage>
        <taxon>Bacteria</taxon>
        <taxon>Bacillati</taxon>
        <taxon>Cyanobacteriota</taxon>
        <taxon>Cyanophyceae</taxon>
        <taxon>Oscillatoriophycideae</taxon>
        <taxon>Chroococcales</taxon>
        <taxon>Aphanothecaceae</taxon>
        <taxon>Rubidibacter</taxon>
    </lineage>
</organism>
<evidence type="ECO:0000256" key="9">
    <source>
        <dbReference type="ARBA" id="ARBA00023078"/>
    </source>
</evidence>
<dbReference type="PATRIC" id="fig|582515.4.peg.1429"/>
<dbReference type="OrthoDB" id="552660at2"/>
<keyword evidence="4" id="KW-0602">Photosynthesis</keyword>
<dbReference type="EMBL" id="ASSJ01000035">
    <property type="protein sequence ID" value="ERN41954.1"/>
    <property type="molecule type" value="Genomic_DNA"/>
</dbReference>
<keyword evidence="6" id="KW-0605">Phycobilisome</keyword>
<evidence type="ECO:0000256" key="2">
    <source>
        <dbReference type="ARBA" id="ARBA00008182"/>
    </source>
</evidence>
<proteinExistence type="inferred from homology"/>
<evidence type="ECO:0000256" key="10">
    <source>
        <dbReference type="ARBA" id="ARBA00023136"/>
    </source>
</evidence>
<comment type="similarity">
    <text evidence="2">Belongs to the phycobiliprotein family.</text>
</comment>
<dbReference type="eggNOG" id="ENOG502ZCG9">
    <property type="taxonomic scope" value="Bacteria"/>
</dbReference>
<comment type="subcellular location">
    <subcellularLocation>
        <location evidence="1">Membrane</location>
        <topology evidence="1">Peripheral membrane protein</topology>
    </subcellularLocation>
</comment>
<dbReference type="SUPFAM" id="SSF46458">
    <property type="entry name" value="Globin-like"/>
    <property type="match status" value="1"/>
</dbReference>
<keyword evidence="3" id="KW-0813">Transport</keyword>
<dbReference type="InterPro" id="IPR012128">
    <property type="entry name" value="Phycobilisome_asu/bsu"/>
</dbReference>
<name>U5DMW1_9CHRO</name>
<reference evidence="12 13" key="1">
    <citation type="submission" date="2013-05" db="EMBL/GenBank/DDBJ databases">
        <title>Draft genome sequence of Rubidibacter lacunae KORDI 51-2.</title>
        <authorList>
            <person name="Choi D.H."/>
            <person name="Noh J.H."/>
            <person name="Kwon K.-K."/>
            <person name="Lee J.-H."/>
            <person name="Ryu J.-Y."/>
        </authorList>
    </citation>
    <scope>NUCLEOTIDE SEQUENCE [LARGE SCALE GENOMIC DNA]</scope>
    <source>
        <strain evidence="12 13">KORDI 51-2</strain>
    </source>
</reference>
<dbReference type="Pfam" id="PF00502">
    <property type="entry name" value="Phycobilisome"/>
    <property type="match status" value="1"/>
</dbReference>
<dbReference type="InterPro" id="IPR038719">
    <property type="entry name" value="Phycobilisome_asu/bsu_sf"/>
</dbReference>
<evidence type="ECO:0000256" key="1">
    <source>
        <dbReference type="ARBA" id="ARBA00004170"/>
    </source>
</evidence>
<dbReference type="STRING" id="582515.KR51_00012800"/>
<dbReference type="Proteomes" id="UP000016960">
    <property type="component" value="Unassembled WGS sequence"/>
</dbReference>